<dbReference type="InterPro" id="IPR032675">
    <property type="entry name" value="LRR_dom_sf"/>
</dbReference>
<sequence>MKFASSILSEEYLVDSSIHQTNYLLQESGKFDIVSHSTTLPEVQAPNDFVTFKPSKHALRWIIELLKNDKVNMVGLYGMGGVGKTTLARVVGNRVKEEKLFDEVVMVTVTQNPNFKNIQSQIADSLGLDLKEETIETRAQRLCLILKNEKTILIILDDVWAILDLTTIGIPFGSDHKGCKIFLTARLKQVCIDMRCQSQIQLDILNEEEGLILFRKQAGTSAEGSNASLFELSTLYRLSRLSLSIKVHQYLPKDFILSSKLQRYNIRVNDDDHKRYRFPYDSYPKSRLLTIRSMEVTSLLAFKALYKKVEYLELRKIVGCCQNIVPGIDETGLNELKSLSLESLDELKCIIDMRQQQDVPSNAFSNLVDLLVNSVGLREVCSGGRPPRGFLDNLETLKIQNCNRLICLFPRMLILRLQKLKKVTVENCGELEDVFQLEALCYAKENSFLPSSLASSNSIWLKNMRYICKGPTQQVSLKGLTIVQVYRCNKLKYLFTLSVARSLLQSEELTVRDCGSLEHIVAIKAEENRDGNYVVLPKLRKLHIAGIEKFINFCSENYYSIGRAPQELLLYSPLNSDPSFVAEVENNVSQTSNEKLRVLDQWCNTVLAQLRHGLYNLEELKIRGCVVQVLFQLEGLKQELSLPKLKVIELEYLPELECLYKGGSVTEVIEVEYLPEQKRLCKVPKHLLSMQNLKRLAVNDCYRLRYMFSDTLAQNLMQLEELIIRRCGELEQILVEDGDDDKTLLRDYHQKPRLFPNLSRVDISYCTQLKSMFPDNITHLLSLQNLTTLELDNCHRLTHLFSSALTQNLLQLERIDIEDCGELEQIIVKDHTRDQGQLGLFPNLSYISVKRCGKLKTLFNVTIARRGLKKLRNLYIQTAFQLEVLFGHKDEAGMTGDREIVLPLLEVLTLRELASLVNFCPSDCHFRFPSLSHLWVTECPKIITRFSVDQNRSVHAEAEEDVAMKQSPPETTVEIYCQDFDALRKRLPTYIIK</sequence>
<name>A0AAD9X3P5_9ROSI</name>
<dbReference type="PRINTS" id="PR00364">
    <property type="entry name" value="DISEASERSIST"/>
</dbReference>
<proteinExistence type="inferred from homology"/>
<dbReference type="InterPro" id="IPR057135">
    <property type="entry name" value="At4g27190-like_LRR"/>
</dbReference>
<evidence type="ECO:0000313" key="5">
    <source>
        <dbReference type="Proteomes" id="UP001280121"/>
    </source>
</evidence>
<dbReference type="SUPFAM" id="SSF52540">
    <property type="entry name" value="P-loop containing nucleoside triphosphate hydrolases"/>
    <property type="match status" value="1"/>
</dbReference>
<evidence type="ECO:0000256" key="2">
    <source>
        <dbReference type="ARBA" id="ARBA00022821"/>
    </source>
</evidence>
<dbReference type="Gene3D" id="3.80.10.10">
    <property type="entry name" value="Ribonuclease Inhibitor"/>
    <property type="match status" value="4"/>
</dbReference>
<dbReference type="Gene3D" id="3.40.50.300">
    <property type="entry name" value="P-loop containing nucleotide triphosphate hydrolases"/>
    <property type="match status" value="1"/>
</dbReference>
<dbReference type="GO" id="GO:0006952">
    <property type="term" value="P:defense response"/>
    <property type="evidence" value="ECO:0007669"/>
    <property type="project" value="UniProtKB-KW"/>
</dbReference>
<dbReference type="SUPFAM" id="SSF52047">
    <property type="entry name" value="RNI-like"/>
    <property type="match status" value="1"/>
</dbReference>
<dbReference type="GO" id="GO:0043531">
    <property type="term" value="F:ADP binding"/>
    <property type="evidence" value="ECO:0007669"/>
    <property type="project" value="InterPro"/>
</dbReference>
<evidence type="ECO:0000259" key="3">
    <source>
        <dbReference type="SMART" id="SM00382"/>
    </source>
</evidence>
<comment type="caution">
    <text evidence="4">The sequence shown here is derived from an EMBL/GenBank/DDBJ whole genome shotgun (WGS) entry which is preliminary data.</text>
</comment>
<keyword evidence="5" id="KW-1185">Reference proteome</keyword>
<feature type="domain" description="AAA+ ATPase" evidence="3">
    <location>
        <begin position="70"/>
        <end position="206"/>
    </location>
</feature>
<dbReference type="Pfam" id="PF00931">
    <property type="entry name" value="NB-ARC"/>
    <property type="match status" value="1"/>
</dbReference>
<gene>
    <name evidence="4" type="ORF">Ddye_011989</name>
</gene>
<dbReference type="SMART" id="SM00382">
    <property type="entry name" value="AAA"/>
    <property type="match status" value="1"/>
</dbReference>
<dbReference type="AlphaFoldDB" id="A0AAD9X3P5"/>
<dbReference type="PANTHER" id="PTHR33463:SF198">
    <property type="entry name" value="RPP4C3"/>
    <property type="match status" value="1"/>
</dbReference>
<dbReference type="Pfam" id="PF23247">
    <property type="entry name" value="LRR_RPS2"/>
    <property type="match status" value="3"/>
</dbReference>
<evidence type="ECO:0000313" key="4">
    <source>
        <dbReference type="EMBL" id="KAK2652133.1"/>
    </source>
</evidence>
<dbReference type="InterPro" id="IPR027417">
    <property type="entry name" value="P-loop_NTPase"/>
</dbReference>
<dbReference type="InterPro" id="IPR002182">
    <property type="entry name" value="NB-ARC"/>
</dbReference>
<dbReference type="Proteomes" id="UP001280121">
    <property type="component" value="Unassembled WGS sequence"/>
</dbReference>
<accession>A0AAD9X3P5</accession>
<dbReference type="EMBL" id="JANJYI010000004">
    <property type="protein sequence ID" value="KAK2652133.1"/>
    <property type="molecule type" value="Genomic_DNA"/>
</dbReference>
<comment type="similarity">
    <text evidence="1">Belongs to the disease resistance NB-LRR family.</text>
</comment>
<evidence type="ECO:0000256" key="1">
    <source>
        <dbReference type="ARBA" id="ARBA00008894"/>
    </source>
</evidence>
<keyword evidence="2" id="KW-0611">Plant defense</keyword>
<protein>
    <recommendedName>
        <fullName evidence="3">AAA+ ATPase domain-containing protein</fullName>
    </recommendedName>
</protein>
<dbReference type="PANTHER" id="PTHR33463">
    <property type="entry name" value="NB-ARC DOMAIN-CONTAINING PROTEIN-RELATED"/>
    <property type="match status" value="1"/>
</dbReference>
<reference evidence="4" key="1">
    <citation type="journal article" date="2023" name="Plant J.">
        <title>Genome sequences and population genomics provide insights into the demographic history, inbreeding, and mutation load of two 'living fossil' tree species of Dipteronia.</title>
        <authorList>
            <person name="Feng Y."/>
            <person name="Comes H.P."/>
            <person name="Chen J."/>
            <person name="Zhu S."/>
            <person name="Lu R."/>
            <person name="Zhang X."/>
            <person name="Li P."/>
            <person name="Qiu J."/>
            <person name="Olsen K.M."/>
            <person name="Qiu Y."/>
        </authorList>
    </citation>
    <scope>NUCLEOTIDE SEQUENCE</scope>
    <source>
        <strain evidence="4">KIB01</strain>
    </source>
</reference>
<dbReference type="InterPro" id="IPR050905">
    <property type="entry name" value="Plant_NBS-LRR"/>
</dbReference>
<dbReference type="FunFam" id="3.40.50.300:FF:001091">
    <property type="entry name" value="Probable disease resistance protein At1g61300"/>
    <property type="match status" value="1"/>
</dbReference>
<dbReference type="SUPFAM" id="SSF52058">
    <property type="entry name" value="L domain-like"/>
    <property type="match status" value="2"/>
</dbReference>
<dbReference type="InterPro" id="IPR003593">
    <property type="entry name" value="AAA+_ATPase"/>
</dbReference>
<organism evidence="4 5">
    <name type="scientific">Dipteronia dyeriana</name>
    <dbReference type="NCBI Taxonomy" id="168575"/>
    <lineage>
        <taxon>Eukaryota</taxon>
        <taxon>Viridiplantae</taxon>
        <taxon>Streptophyta</taxon>
        <taxon>Embryophyta</taxon>
        <taxon>Tracheophyta</taxon>
        <taxon>Spermatophyta</taxon>
        <taxon>Magnoliopsida</taxon>
        <taxon>eudicotyledons</taxon>
        <taxon>Gunneridae</taxon>
        <taxon>Pentapetalae</taxon>
        <taxon>rosids</taxon>
        <taxon>malvids</taxon>
        <taxon>Sapindales</taxon>
        <taxon>Sapindaceae</taxon>
        <taxon>Hippocastanoideae</taxon>
        <taxon>Acereae</taxon>
        <taxon>Dipteronia</taxon>
    </lineage>
</organism>